<reference evidence="1 2" key="1">
    <citation type="journal article" date="2018" name="Biotechnol. Adv.">
        <title>Improved genomic resources and new bioinformatic workflow for the carcinogenic parasite Clonorchis sinensis: Biotechnological implications.</title>
        <authorList>
            <person name="Wang D."/>
            <person name="Korhonen P.K."/>
            <person name="Gasser R.B."/>
            <person name="Young N.D."/>
        </authorList>
    </citation>
    <scope>NUCLEOTIDE SEQUENCE [LARGE SCALE GENOMIC DNA]</scope>
    <source>
        <strain evidence="1">Cs-k2</strain>
    </source>
</reference>
<accession>A0A3R7FKV6</accession>
<proteinExistence type="predicted"/>
<sequence>MKLSTSIIKVNLKIQNLRESENNVRHIAANIGHVRIENFRRAKCAHYFHCVMCHGGRDGASGRSANLLTGRYVVRIRPLLLDFPCLGLGNLAVSQPSCLPRVAWQLGTGRVLQLNDSTNRHEQGSSHLESWNIF</sequence>
<dbReference type="EMBL" id="NIRI02000021">
    <property type="protein sequence ID" value="KAG5452674.1"/>
    <property type="molecule type" value="Genomic_DNA"/>
</dbReference>
<evidence type="ECO:0000313" key="1">
    <source>
        <dbReference type="EMBL" id="KAG5452674.1"/>
    </source>
</evidence>
<reference evidence="1 2" key="2">
    <citation type="journal article" date="2021" name="Genomics">
        <title>High-quality reference genome for Clonorchis sinensis.</title>
        <authorList>
            <person name="Young N.D."/>
            <person name="Stroehlein A.J."/>
            <person name="Kinkar L."/>
            <person name="Wang T."/>
            <person name="Sohn W.M."/>
            <person name="Chang B.C.H."/>
            <person name="Kaur P."/>
            <person name="Weisz D."/>
            <person name="Dudchenko O."/>
            <person name="Aiden E.L."/>
            <person name="Korhonen P.K."/>
            <person name="Gasser R.B."/>
        </authorList>
    </citation>
    <scope>NUCLEOTIDE SEQUENCE [LARGE SCALE GENOMIC DNA]</scope>
    <source>
        <strain evidence="1">Cs-k2</strain>
    </source>
</reference>
<organism evidence="1 2">
    <name type="scientific">Clonorchis sinensis</name>
    <name type="common">Chinese liver fluke</name>
    <dbReference type="NCBI Taxonomy" id="79923"/>
    <lineage>
        <taxon>Eukaryota</taxon>
        <taxon>Metazoa</taxon>
        <taxon>Spiralia</taxon>
        <taxon>Lophotrochozoa</taxon>
        <taxon>Platyhelminthes</taxon>
        <taxon>Trematoda</taxon>
        <taxon>Digenea</taxon>
        <taxon>Opisthorchiida</taxon>
        <taxon>Opisthorchiata</taxon>
        <taxon>Opisthorchiidae</taxon>
        <taxon>Clonorchis</taxon>
    </lineage>
</organism>
<evidence type="ECO:0000313" key="2">
    <source>
        <dbReference type="Proteomes" id="UP000286415"/>
    </source>
</evidence>
<comment type="caution">
    <text evidence="1">The sequence shown here is derived from an EMBL/GenBank/DDBJ whole genome shotgun (WGS) entry which is preliminary data.</text>
</comment>
<protein>
    <submittedName>
        <fullName evidence="1">Uncharacterized protein</fullName>
    </submittedName>
</protein>
<gene>
    <name evidence="1" type="ORF">CSKR_109682</name>
</gene>
<dbReference type="Proteomes" id="UP000286415">
    <property type="component" value="Unassembled WGS sequence"/>
</dbReference>
<dbReference type="InParanoid" id="A0A3R7FKV6"/>
<keyword evidence="2" id="KW-1185">Reference proteome</keyword>
<name>A0A3R7FKV6_CLOSI</name>
<dbReference type="AlphaFoldDB" id="A0A3R7FKV6"/>